<evidence type="ECO:0000259" key="12">
    <source>
        <dbReference type="Pfam" id="PF22599"/>
    </source>
</evidence>
<keyword evidence="5 9" id="KW-0653">Protein transport</keyword>
<dbReference type="SUPFAM" id="SSF82866">
    <property type="entry name" value="Multidrug efflux transporter AcrB transmembrane domain"/>
    <property type="match status" value="1"/>
</dbReference>
<dbReference type="Gene3D" id="1.20.1640.10">
    <property type="entry name" value="Multidrug efflux transporter AcrB transmembrane domain"/>
    <property type="match status" value="1"/>
</dbReference>
<evidence type="ECO:0000259" key="10">
    <source>
        <dbReference type="Pfam" id="PF02355"/>
    </source>
</evidence>
<dbReference type="Pfam" id="PF02355">
    <property type="entry name" value="SecD_SecF_C"/>
    <property type="match status" value="1"/>
</dbReference>
<keyword evidence="8 9" id="KW-0472">Membrane</keyword>
<dbReference type="Gene3D" id="3.30.70.3400">
    <property type="match status" value="1"/>
</dbReference>
<evidence type="ECO:0000256" key="7">
    <source>
        <dbReference type="ARBA" id="ARBA00023010"/>
    </source>
</evidence>
<proteinExistence type="inferred from homology"/>
<dbReference type="Pfam" id="PF21760">
    <property type="entry name" value="SecD_1st"/>
    <property type="match status" value="1"/>
</dbReference>
<feature type="domain" description="Protein export membrane protein SecD/SecF C-terminal" evidence="10">
    <location>
        <begin position="269"/>
        <end position="440"/>
    </location>
</feature>
<keyword evidence="4 9" id="KW-0812">Transmembrane</keyword>
<keyword evidence="3 9" id="KW-1003">Cell membrane</keyword>
<dbReference type="InterPro" id="IPR048634">
    <property type="entry name" value="SecD_SecF_C"/>
</dbReference>
<comment type="caution">
    <text evidence="9">Lacks conserved residue(s) required for the propagation of feature annotation.</text>
</comment>
<keyword evidence="7 9" id="KW-0811">Translocation</keyword>
<evidence type="ECO:0000256" key="2">
    <source>
        <dbReference type="ARBA" id="ARBA00022448"/>
    </source>
</evidence>
<organism evidence="13 14">
    <name type="scientific">Candidatus Woykebacteria bacterium RBG_13_40_15</name>
    <dbReference type="NCBI Taxonomy" id="1802593"/>
    <lineage>
        <taxon>Bacteria</taxon>
        <taxon>Candidatus Woykeibacteriota</taxon>
    </lineage>
</organism>
<name>A0A1G1W5S4_9BACT</name>
<comment type="function">
    <text evidence="9">Part of the Sec protein translocase complex. Interacts with the SecYEG preprotein conducting channel. SecDF uses the proton motive force (PMF) to complete protein translocation after the ATP-dependent function of SecA.</text>
</comment>
<evidence type="ECO:0000256" key="6">
    <source>
        <dbReference type="ARBA" id="ARBA00022989"/>
    </source>
</evidence>
<dbReference type="AlphaFoldDB" id="A0A1G1W5S4"/>
<comment type="subunit">
    <text evidence="9">Forms a complex with SecF. Part of the essential Sec protein translocation apparatus which comprises SecA, SecYEG and auxiliary proteins SecDF. Other proteins may also be involved.</text>
</comment>
<protein>
    <recommendedName>
        <fullName evidence="9">Protein translocase subunit SecD</fullName>
    </recommendedName>
</protein>
<feature type="transmembrane region" description="Helical" evidence="9">
    <location>
        <begin position="340"/>
        <end position="361"/>
    </location>
</feature>
<dbReference type="GO" id="GO:0065002">
    <property type="term" value="P:intracellular protein transmembrane transport"/>
    <property type="evidence" value="ECO:0007669"/>
    <property type="project" value="UniProtKB-UniRule"/>
</dbReference>
<evidence type="ECO:0000313" key="13">
    <source>
        <dbReference type="EMBL" id="OGY22981.1"/>
    </source>
</evidence>
<dbReference type="HAMAP" id="MF_01463_B">
    <property type="entry name" value="SecD_B"/>
    <property type="match status" value="1"/>
</dbReference>
<reference evidence="13 14" key="1">
    <citation type="journal article" date="2016" name="Nat. Commun.">
        <title>Thousands of microbial genomes shed light on interconnected biogeochemical processes in an aquifer system.</title>
        <authorList>
            <person name="Anantharaman K."/>
            <person name="Brown C.T."/>
            <person name="Hug L.A."/>
            <person name="Sharon I."/>
            <person name="Castelle C.J."/>
            <person name="Probst A.J."/>
            <person name="Thomas B.C."/>
            <person name="Singh A."/>
            <person name="Wilkins M.J."/>
            <person name="Karaoz U."/>
            <person name="Brodie E.L."/>
            <person name="Williams K.H."/>
            <person name="Hubbard S.S."/>
            <person name="Banfield J.F."/>
        </authorList>
    </citation>
    <scope>NUCLEOTIDE SEQUENCE [LARGE SCALE GENOMIC DNA]</scope>
</reference>
<dbReference type="InterPro" id="IPR054384">
    <property type="entry name" value="SecDF_P1_head"/>
</dbReference>
<dbReference type="FunFam" id="1.20.1640.10:FF:000004">
    <property type="entry name" value="Protein translocase subunit SecD"/>
    <property type="match status" value="1"/>
</dbReference>
<feature type="transmembrane region" description="Helical" evidence="9">
    <location>
        <begin position="291"/>
        <end position="311"/>
    </location>
</feature>
<accession>A0A1G1W5S4</accession>
<keyword evidence="6 9" id="KW-1133">Transmembrane helix</keyword>
<comment type="caution">
    <text evidence="13">The sequence shown here is derived from an EMBL/GenBank/DDBJ whole genome shotgun (WGS) entry which is preliminary data.</text>
</comment>
<evidence type="ECO:0000256" key="8">
    <source>
        <dbReference type="ARBA" id="ARBA00023136"/>
    </source>
</evidence>
<comment type="subcellular location">
    <subcellularLocation>
        <location evidence="1 9">Cell membrane</location>
        <topology evidence="1 9">Multi-pass membrane protein</topology>
    </subcellularLocation>
</comment>
<evidence type="ECO:0000256" key="5">
    <source>
        <dbReference type="ARBA" id="ARBA00022927"/>
    </source>
</evidence>
<dbReference type="InterPro" id="IPR005791">
    <property type="entry name" value="SecD"/>
</dbReference>
<feature type="transmembrane region" description="Helical" evidence="9">
    <location>
        <begin position="414"/>
        <end position="437"/>
    </location>
</feature>
<dbReference type="Gene3D" id="3.30.1360.200">
    <property type="match status" value="1"/>
</dbReference>
<evidence type="ECO:0000313" key="14">
    <source>
        <dbReference type="Proteomes" id="UP000176631"/>
    </source>
</evidence>
<evidence type="ECO:0000256" key="9">
    <source>
        <dbReference type="HAMAP-Rule" id="MF_01463"/>
    </source>
</evidence>
<evidence type="ECO:0000256" key="3">
    <source>
        <dbReference type="ARBA" id="ARBA00022475"/>
    </source>
</evidence>
<dbReference type="InterPro" id="IPR048631">
    <property type="entry name" value="SecD_1st"/>
</dbReference>
<dbReference type="PANTHER" id="PTHR30081">
    <property type="entry name" value="PROTEIN-EXPORT MEMBRANE PROTEIN SEC"/>
    <property type="match status" value="1"/>
</dbReference>
<dbReference type="EMBL" id="MHCP01000030">
    <property type="protein sequence ID" value="OGY22981.1"/>
    <property type="molecule type" value="Genomic_DNA"/>
</dbReference>
<dbReference type="InterPro" id="IPR055344">
    <property type="entry name" value="SecD_SecF_C_bact"/>
</dbReference>
<keyword evidence="2 9" id="KW-0813">Transport</keyword>
<dbReference type="Pfam" id="PF22599">
    <property type="entry name" value="SecDF_P1_head"/>
    <property type="match status" value="1"/>
</dbReference>
<evidence type="ECO:0000256" key="1">
    <source>
        <dbReference type="ARBA" id="ARBA00004651"/>
    </source>
</evidence>
<dbReference type="Proteomes" id="UP000176631">
    <property type="component" value="Unassembled WGS sequence"/>
</dbReference>
<feature type="domain" description="Protein translocase subunit SecDF P1" evidence="11">
    <location>
        <begin position="92"/>
        <end position="150"/>
    </location>
</feature>
<evidence type="ECO:0000256" key="4">
    <source>
        <dbReference type="ARBA" id="ARBA00022692"/>
    </source>
</evidence>
<dbReference type="NCBIfam" id="TIGR00916">
    <property type="entry name" value="2A0604s01"/>
    <property type="match status" value="1"/>
</dbReference>
<dbReference type="Pfam" id="PF07549">
    <property type="entry name" value="Sec_GG"/>
    <property type="match status" value="1"/>
</dbReference>
<dbReference type="GO" id="GO:0005886">
    <property type="term" value="C:plasma membrane"/>
    <property type="evidence" value="ECO:0007669"/>
    <property type="project" value="UniProtKB-SubCell"/>
</dbReference>
<sequence>MKSPRVLLLTIVGLTCLAVLVDWPNVPIRFSAGPIKVNTVLAGPKIDWNVFGFEFKRDLDVKLGLDLKGGTSLTLKADVSDIAQSDRDKALEAAKEVIDRRINLFGVTEPIIQTSKVGGDYRIIVELPGVTNLENARQLVGQTAKLEFREFINPADATSTIPTIKNTKPTGISGKDLKTAAVDYQQGDTENKGGPVVRFELKSESANKFSAVTRSLIGKPLIVFLDDIPVSAPIVKTEIGKEGVITGLTSEEAKRLSIQLSAGALPVKKIDIISERTLGPTLGKTSIDRSLVAGIIGFTVIALFMAIYYGLVGILADIALVLYALFVLALFKIIPVTLTLAGIAGFILSIGMAVDANILIFERMKEELRAGRNRIQAIEIGFTRAWSSIRDSNVSSLITSGILFWFGTGSVRGFAIALAIGILVSMLTAITVTRNLLRVVYRG</sequence>
<dbReference type="GO" id="GO:0043952">
    <property type="term" value="P:protein transport by the Sec complex"/>
    <property type="evidence" value="ECO:0007669"/>
    <property type="project" value="UniProtKB-UniRule"/>
</dbReference>
<dbReference type="GO" id="GO:0006605">
    <property type="term" value="P:protein targeting"/>
    <property type="evidence" value="ECO:0007669"/>
    <property type="project" value="UniProtKB-UniRule"/>
</dbReference>
<evidence type="ECO:0000259" key="11">
    <source>
        <dbReference type="Pfam" id="PF21760"/>
    </source>
</evidence>
<comment type="similarity">
    <text evidence="9">Belongs to the SecD/SecF family. SecD subfamily.</text>
</comment>
<dbReference type="InterPro" id="IPR022813">
    <property type="entry name" value="SecD/SecF_arch_bac"/>
</dbReference>
<dbReference type="PANTHER" id="PTHR30081:SF1">
    <property type="entry name" value="PROTEIN TRANSLOCASE SUBUNIT SECD"/>
    <property type="match status" value="1"/>
</dbReference>
<dbReference type="GO" id="GO:0015450">
    <property type="term" value="F:protein-transporting ATPase activity"/>
    <property type="evidence" value="ECO:0007669"/>
    <property type="project" value="InterPro"/>
</dbReference>
<dbReference type="InterPro" id="IPR022646">
    <property type="entry name" value="SecD/SecF_CS"/>
</dbReference>
<gene>
    <name evidence="9" type="primary">secD</name>
    <name evidence="13" type="ORF">A2172_03550</name>
</gene>
<feature type="domain" description="SecDF P1 head subdomain" evidence="12">
    <location>
        <begin position="168"/>
        <end position="267"/>
    </location>
</feature>
<dbReference type="STRING" id="1802593.A2172_03550"/>
<dbReference type="NCBIfam" id="TIGR01129">
    <property type="entry name" value="secD"/>
    <property type="match status" value="1"/>
</dbReference>